<name>A0A399F0B9_9DEIN</name>
<accession>A0A399F0B9</accession>
<dbReference type="AlphaFoldDB" id="A0A399F0B9"/>
<dbReference type="GO" id="GO:0005829">
    <property type="term" value="C:cytosol"/>
    <property type="evidence" value="ECO:0007669"/>
    <property type="project" value="TreeGrafter"/>
</dbReference>
<dbReference type="Gene3D" id="3.40.50.1000">
    <property type="entry name" value="HAD superfamily/HAD-like"/>
    <property type="match status" value="1"/>
</dbReference>
<dbReference type="InterPro" id="IPR006379">
    <property type="entry name" value="HAD-SF_hydro_IIB"/>
</dbReference>
<dbReference type="EMBL" id="QXDL01000015">
    <property type="protein sequence ID" value="RIH90214.1"/>
    <property type="molecule type" value="Genomic_DNA"/>
</dbReference>
<evidence type="ECO:0000313" key="2">
    <source>
        <dbReference type="Proteomes" id="UP000265715"/>
    </source>
</evidence>
<dbReference type="PANTHER" id="PTHR10000">
    <property type="entry name" value="PHOSPHOSERINE PHOSPHATASE"/>
    <property type="match status" value="1"/>
</dbReference>
<proteinExistence type="predicted"/>
<dbReference type="InterPro" id="IPR023214">
    <property type="entry name" value="HAD_sf"/>
</dbReference>
<dbReference type="GO" id="GO:0050308">
    <property type="term" value="F:sugar-phosphatase activity"/>
    <property type="evidence" value="ECO:0007669"/>
    <property type="project" value="UniProtKB-EC"/>
</dbReference>
<keyword evidence="2" id="KW-1185">Reference proteome</keyword>
<dbReference type="Proteomes" id="UP000265715">
    <property type="component" value="Unassembled WGS sequence"/>
</dbReference>
<reference evidence="1 2" key="1">
    <citation type="submission" date="2018-08" db="EMBL/GenBank/DDBJ databases">
        <title>Meiothermus terrae DSM 26712 genome sequencing project.</title>
        <authorList>
            <person name="Da Costa M.S."/>
            <person name="Albuquerque L."/>
            <person name="Raposo P."/>
            <person name="Froufe H.J.C."/>
            <person name="Barroso C.S."/>
            <person name="Egas C."/>
        </authorList>
    </citation>
    <scope>NUCLEOTIDE SEQUENCE [LARGE SCALE GENOMIC DNA]</scope>
    <source>
        <strain evidence="1 2">DSM 26712</strain>
    </source>
</reference>
<keyword evidence="1" id="KW-0378">Hydrolase</keyword>
<comment type="caution">
    <text evidence="1">The sequence shown here is derived from an EMBL/GenBank/DDBJ whole genome shotgun (WGS) entry which is preliminary data.</text>
</comment>
<gene>
    <name evidence="1" type="primary">yidA</name>
    <name evidence="1" type="ORF">Mterra_00652</name>
</gene>
<dbReference type="PANTHER" id="PTHR10000:SF8">
    <property type="entry name" value="HAD SUPERFAMILY HYDROLASE-LIKE, TYPE 3"/>
    <property type="match status" value="1"/>
</dbReference>
<dbReference type="PROSITE" id="PS01229">
    <property type="entry name" value="COF_2"/>
    <property type="match status" value="1"/>
</dbReference>
<dbReference type="NCBIfam" id="TIGR01484">
    <property type="entry name" value="HAD-SF-IIB"/>
    <property type="match status" value="1"/>
</dbReference>
<dbReference type="SUPFAM" id="SSF56784">
    <property type="entry name" value="HAD-like"/>
    <property type="match status" value="1"/>
</dbReference>
<dbReference type="Pfam" id="PF08282">
    <property type="entry name" value="Hydrolase_3"/>
    <property type="match status" value="1"/>
</dbReference>
<dbReference type="GO" id="GO:0000287">
    <property type="term" value="F:magnesium ion binding"/>
    <property type="evidence" value="ECO:0007669"/>
    <property type="project" value="TreeGrafter"/>
</dbReference>
<organism evidence="1 2">
    <name type="scientific">Calidithermus terrae</name>
    <dbReference type="NCBI Taxonomy" id="1408545"/>
    <lineage>
        <taxon>Bacteria</taxon>
        <taxon>Thermotogati</taxon>
        <taxon>Deinococcota</taxon>
        <taxon>Deinococci</taxon>
        <taxon>Thermales</taxon>
        <taxon>Thermaceae</taxon>
        <taxon>Calidithermus</taxon>
    </lineage>
</organism>
<dbReference type="InterPro" id="IPR036412">
    <property type="entry name" value="HAD-like_sf"/>
</dbReference>
<dbReference type="EC" id="3.1.3.23" evidence="1"/>
<protein>
    <submittedName>
        <fullName evidence="1">Sugar phosphatase YidA</fullName>
        <ecNumber evidence="1">3.1.3.23</ecNumber>
    </submittedName>
</protein>
<sequence>MIGLVLIDVDGTLYGPGGVPECAWQAAARARAAGVRLALCTGRPGRGFALEYARRLDPEGFHVFESGAVVVAGDGRPVHTRSLGPEAYRALLGLSRAHLIPFEVYTAEGGFFIEQTHPDLQTHQRMLGFPAEVRPLDEPPGTVIRVQYVAPAGTLWDTVRAEVRQVAGAELHEATSPGMPGVVFSSVTAQGVSKLSAAAWVAERYGLGLEGCAMVGDGENDLELILAAGLGVAMGNAPDAVKLRADRVVGRVEDCGLAEALEAALATRAAPGEGLR</sequence>
<dbReference type="RefSeq" id="WP_119313870.1">
    <property type="nucleotide sequence ID" value="NZ_QXDL01000015.1"/>
</dbReference>
<dbReference type="OrthoDB" id="9810101at2"/>
<dbReference type="Gene3D" id="3.30.1240.10">
    <property type="match status" value="1"/>
</dbReference>
<evidence type="ECO:0000313" key="1">
    <source>
        <dbReference type="EMBL" id="RIH90214.1"/>
    </source>
</evidence>